<organism evidence="1 2">
    <name type="scientific">Caballeronia glathei</name>
    <dbReference type="NCBI Taxonomy" id="60547"/>
    <lineage>
        <taxon>Bacteria</taxon>
        <taxon>Pseudomonadati</taxon>
        <taxon>Pseudomonadota</taxon>
        <taxon>Betaproteobacteria</taxon>
        <taxon>Burkholderiales</taxon>
        <taxon>Burkholderiaceae</taxon>
        <taxon>Caballeronia</taxon>
    </lineage>
</organism>
<protein>
    <submittedName>
        <fullName evidence="1">Uncharacterized protein</fullName>
    </submittedName>
</protein>
<keyword evidence="2" id="KW-1185">Reference proteome</keyword>
<dbReference type="EMBL" id="JFHC01000121">
    <property type="protein sequence ID" value="KDR37945.1"/>
    <property type="molecule type" value="Genomic_DNA"/>
</dbReference>
<evidence type="ECO:0000313" key="1">
    <source>
        <dbReference type="EMBL" id="KDR37945.1"/>
    </source>
</evidence>
<sequence>MGMAGALPGLREDILSLYAAVLANFHVCAEYDLTSATPDWLALEYISGHQTRVFSSALGVAVKMRSFFDIHRKNEALSEFLRTLPTENKRGPLCRQSHPAPRDLSLRNACNKIIHSLKVEFMKGKIESKKFDPPVTFVNEVPTEHVILAGTYDSIPWVCSLDLLVFCSLAFELLQWVESTSTRP</sequence>
<reference evidence="1 2" key="1">
    <citation type="submission" date="2014-03" db="EMBL/GenBank/DDBJ databases">
        <title>Draft Genome Sequences of Four Burkholderia Strains.</title>
        <authorList>
            <person name="Liu X.Y."/>
            <person name="Li C.X."/>
            <person name="Xu J.H."/>
        </authorList>
    </citation>
    <scope>NUCLEOTIDE SEQUENCE [LARGE SCALE GENOMIC DNA]</scope>
    <source>
        <strain evidence="1 2">DSM 50014</strain>
    </source>
</reference>
<gene>
    <name evidence="1" type="ORF">BG61_05560</name>
</gene>
<name>A0A069PBA7_9BURK</name>
<dbReference type="Proteomes" id="UP000027466">
    <property type="component" value="Unassembled WGS sequence"/>
</dbReference>
<proteinExistence type="predicted"/>
<evidence type="ECO:0000313" key="2">
    <source>
        <dbReference type="Proteomes" id="UP000027466"/>
    </source>
</evidence>
<accession>A0A069PBA7</accession>
<comment type="caution">
    <text evidence="1">The sequence shown here is derived from an EMBL/GenBank/DDBJ whole genome shotgun (WGS) entry which is preliminary data.</text>
</comment>
<dbReference type="AlphaFoldDB" id="A0A069PBA7"/>